<dbReference type="AlphaFoldDB" id="A0A2S7AEN0"/>
<keyword evidence="2" id="KW-1003">Cell membrane</keyword>
<name>A0A2S7AEN0_9XANT</name>
<dbReference type="EMBL" id="MIGY01000002">
    <property type="protein sequence ID" value="PPU08041.1"/>
    <property type="molecule type" value="Genomic_DNA"/>
</dbReference>
<gene>
    <name evidence="7" type="ORF">XarjCFBP7645_10765</name>
</gene>
<comment type="subcellular location">
    <subcellularLocation>
        <location evidence="1">Cell membrane</location>
    </subcellularLocation>
</comment>
<evidence type="ECO:0000256" key="6">
    <source>
        <dbReference type="ARBA" id="ARBA00023224"/>
    </source>
</evidence>
<dbReference type="GO" id="GO:0007165">
    <property type="term" value="P:signal transduction"/>
    <property type="evidence" value="ECO:0007669"/>
    <property type="project" value="UniProtKB-KW"/>
</dbReference>
<evidence type="ECO:0000256" key="5">
    <source>
        <dbReference type="ARBA" id="ARBA00023136"/>
    </source>
</evidence>
<sequence length="181" mass="19938">MELTTSFRAYRATALAGLTVVALLAVVSWLVLGPLGRTSDRLDYLEHRRIAPSLALHELRASLAEFRALELGQIVHVGDAAEVADYDQRLADTRQRLDRAWSHYAATAPEGDEARLRSSLKSRLDSYLDLHARIAEAAHAGDKAQAKALSTRQALQQRRELFTELSALIARIDQRAGPDAG</sequence>
<evidence type="ECO:0000313" key="8">
    <source>
        <dbReference type="Proteomes" id="UP000239204"/>
    </source>
</evidence>
<dbReference type="Proteomes" id="UP000239204">
    <property type="component" value="Unassembled WGS sequence"/>
</dbReference>
<keyword evidence="6" id="KW-0807">Transducer</keyword>
<evidence type="ECO:0000256" key="4">
    <source>
        <dbReference type="ARBA" id="ARBA00022989"/>
    </source>
</evidence>
<evidence type="ECO:0000256" key="2">
    <source>
        <dbReference type="ARBA" id="ARBA00022475"/>
    </source>
</evidence>
<dbReference type="GO" id="GO:0005886">
    <property type="term" value="C:plasma membrane"/>
    <property type="evidence" value="ECO:0007669"/>
    <property type="project" value="UniProtKB-SubCell"/>
</dbReference>
<keyword evidence="3" id="KW-0812">Transmembrane</keyword>
<dbReference type="RefSeq" id="WP_104537483.1">
    <property type="nucleotide sequence ID" value="NZ_MIGS01000013.1"/>
</dbReference>
<dbReference type="InterPro" id="IPR003122">
    <property type="entry name" value="Tar_rcpt_lig-bd"/>
</dbReference>
<accession>A0A2S7AEN0</accession>
<evidence type="ECO:0000256" key="1">
    <source>
        <dbReference type="ARBA" id="ARBA00004236"/>
    </source>
</evidence>
<keyword evidence="4" id="KW-1133">Transmembrane helix</keyword>
<reference evidence="7 8" key="1">
    <citation type="submission" date="2016-08" db="EMBL/GenBank/DDBJ databases">
        <title>Evolution of the type three secretion system and type three effector repertoires in Xanthomonas.</title>
        <authorList>
            <person name="Merda D."/>
            <person name="Briand M."/>
            <person name="Bosis E."/>
            <person name="Rousseau C."/>
            <person name="Portier P."/>
            <person name="Jacques M.-A."/>
            <person name="Fischer-Le Saux M."/>
        </authorList>
    </citation>
    <scope>NUCLEOTIDE SEQUENCE [LARGE SCALE GENOMIC DNA]</scope>
    <source>
        <strain evidence="7 8">CFBP 7645</strain>
    </source>
</reference>
<organism evidence="7 8">
    <name type="scientific">Xanthomonas arboricola</name>
    <dbReference type="NCBI Taxonomy" id="56448"/>
    <lineage>
        <taxon>Bacteria</taxon>
        <taxon>Pseudomonadati</taxon>
        <taxon>Pseudomonadota</taxon>
        <taxon>Gammaproteobacteria</taxon>
        <taxon>Lysobacterales</taxon>
        <taxon>Lysobacteraceae</taxon>
        <taxon>Xanthomonas</taxon>
    </lineage>
</organism>
<proteinExistence type="predicted"/>
<dbReference type="Pfam" id="PF02203">
    <property type="entry name" value="TarH"/>
    <property type="match status" value="1"/>
</dbReference>
<comment type="caution">
    <text evidence="7">The sequence shown here is derived from an EMBL/GenBank/DDBJ whole genome shotgun (WGS) entry which is preliminary data.</text>
</comment>
<evidence type="ECO:0000256" key="3">
    <source>
        <dbReference type="ARBA" id="ARBA00022692"/>
    </source>
</evidence>
<keyword evidence="5" id="KW-0472">Membrane</keyword>
<dbReference type="GO" id="GO:0006935">
    <property type="term" value="P:chemotaxis"/>
    <property type="evidence" value="ECO:0007669"/>
    <property type="project" value="InterPro"/>
</dbReference>
<evidence type="ECO:0000313" key="7">
    <source>
        <dbReference type="EMBL" id="PPU08041.1"/>
    </source>
</evidence>
<protein>
    <submittedName>
        <fullName evidence="7">Uncharacterized protein</fullName>
    </submittedName>
</protein>